<accession>A0ABQ0BZP5</accession>
<sequence>MLLDGEPVSRAERRGKRIPVLQNNLYNGVMRKTAQWITFPDKNQKLLLSLKIHDKLSIAV</sequence>
<gene>
    <name evidence="1" type="ORF">K340107D12_48200</name>
</gene>
<keyword evidence="2" id="KW-1185">Reference proteome</keyword>
<proteinExistence type="predicted"/>
<evidence type="ECO:0000313" key="1">
    <source>
        <dbReference type="EMBL" id="GAA6502004.1"/>
    </source>
</evidence>
<organism evidence="1 2">
    <name type="scientific">Blautia parvula</name>
    <dbReference type="NCBI Taxonomy" id="2877527"/>
    <lineage>
        <taxon>Bacteria</taxon>
        <taxon>Bacillati</taxon>
        <taxon>Bacillota</taxon>
        <taxon>Clostridia</taxon>
        <taxon>Lachnospirales</taxon>
        <taxon>Lachnospiraceae</taxon>
        <taxon>Blautia</taxon>
    </lineage>
</organism>
<name>A0ABQ0BZP5_9FIRM</name>
<reference evidence="1 2" key="1">
    <citation type="submission" date="2024-04" db="EMBL/GenBank/DDBJ databases">
        <title>Defined microbial consortia suppress multidrug-resistant proinflammatory Enterobacteriaceae via ecological control.</title>
        <authorList>
            <person name="Furuichi M."/>
            <person name="Kawaguchi T."/>
            <person name="Pust M."/>
            <person name="Yasuma K."/>
            <person name="Plichta D."/>
            <person name="Hasegawa N."/>
            <person name="Ohya T."/>
            <person name="Bhattarai S."/>
            <person name="Sasajima S."/>
            <person name="Aoto Y."/>
            <person name="Tuganbaev T."/>
            <person name="Yaginuma M."/>
            <person name="Ueda M."/>
            <person name="Okahashi N."/>
            <person name="Amafuji K."/>
            <person name="Kiridooshi Y."/>
            <person name="Sugita K."/>
            <person name="Strazar M."/>
            <person name="Skelly A."/>
            <person name="Suda W."/>
            <person name="Hattori M."/>
            <person name="Nakamoto N."/>
            <person name="Caballero S."/>
            <person name="Norman J."/>
            <person name="Olle B."/>
            <person name="Tanoue T."/>
            <person name="Arita M."/>
            <person name="Bucci V."/>
            <person name="Atarashi K."/>
            <person name="Xavier R."/>
            <person name="Honda K."/>
        </authorList>
    </citation>
    <scope>NUCLEOTIDE SEQUENCE [LARGE SCALE GENOMIC DNA]</scope>
    <source>
        <strain evidence="2">k34-0107-D12</strain>
    </source>
</reference>
<dbReference type="EMBL" id="BAABZQ010000001">
    <property type="protein sequence ID" value="GAA6502004.1"/>
    <property type="molecule type" value="Genomic_DNA"/>
</dbReference>
<dbReference type="Proteomes" id="UP001600941">
    <property type="component" value="Unassembled WGS sequence"/>
</dbReference>
<comment type="caution">
    <text evidence="1">The sequence shown here is derived from an EMBL/GenBank/DDBJ whole genome shotgun (WGS) entry which is preliminary data.</text>
</comment>
<protein>
    <submittedName>
        <fullName evidence="1">Uncharacterized protein</fullName>
    </submittedName>
</protein>
<evidence type="ECO:0000313" key="2">
    <source>
        <dbReference type="Proteomes" id="UP001600941"/>
    </source>
</evidence>